<comment type="pathway">
    <text evidence="6">Cofactor biosynthesis; NAD(+) biosynthesis; NAD(+) from nicotinamide D-ribonucleotide: step 1/1.</text>
</comment>
<keyword evidence="3 6" id="KW-0808">Transferase</keyword>
<dbReference type="OrthoDB" id="264480at2157"/>
<dbReference type="AlphaFoldDB" id="A0A5P9P8Y9"/>
<dbReference type="InterPro" id="IPR006418">
    <property type="entry name" value="NMN_Atrans_arc"/>
</dbReference>
<dbReference type="NCBIfam" id="TIGR00125">
    <property type="entry name" value="cyt_tran_rel"/>
    <property type="match status" value="1"/>
</dbReference>
<dbReference type="KEGG" id="nas:GCU68_18980"/>
<dbReference type="GeneID" id="42303143"/>
<evidence type="ECO:0000259" key="8">
    <source>
        <dbReference type="Pfam" id="PF01467"/>
    </source>
</evidence>
<accession>A0A5P9P8Y9</accession>
<dbReference type="PANTHER" id="PTHR21342">
    <property type="entry name" value="PHOSPHOPANTETHEINE ADENYLYLTRANSFERASE"/>
    <property type="match status" value="1"/>
</dbReference>
<dbReference type="NCBIfam" id="NF002243">
    <property type="entry name" value="PRK01153.1"/>
    <property type="match status" value="1"/>
</dbReference>
<evidence type="ECO:0000256" key="4">
    <source>
        <dbReference type="ARBA" id="ARBA00022695"/>
    </source>
</evidence>
<proteinExistence type="inferred from homology"/>
<evidence type="ECO:0000256" key="2">
    <source>
        <dbReference type="ARBA" id="ARBA00022642"/>
    </source>
</evidence>
<organism evidence="9 10">
    <name type="scientific">Natronorubrum aibiense</name>
    <dbReference type="NCBI Taxonomy" id="348826"/>
    <lineage>
        <taxon>Archaea</taxon>
        <taxon>Methanobacteriati</taxon>
        <taxon>Methanobacteriota</taxon>
        <taxon>Stenosarchaea group</taxon>
        <taxon>Halobacteria</taxon>
        <taxon>Halobacteriales</taxon>
        <taxon>Natrialbaceae</taxon>
        <taxon>Natronorubrum</taxon>
    </lineage>
</organism>
<keyword evidence="9" id="KW-0614">Plasmid</keyword>
<keyword evidence="10" id="KW-1185">Reference proteome</keyword>
<keyword evidence="4 6" id="KW-0548">Nucleotidyltransferase</keyword>
<name>A0A5P9P8Y9_9EURY</name>
<dbReference type="EMBL" id="CP045490">
    <property type="protein sequence ID" value="QFU84621.1"/>
    <property type="molecule type" value="Genomic_DNA"/>
</dbReference>
<dbReference type="PANTHER" id="PTHR21342:SF0">
    <property type="entry name" value="BIFUNCTIONAL NMN ADENYLYLTRANSFERASE_NUDIX HYDROLASE"/>
    <property type="match status" value="1"/>
</dbReference>
<keyword evidence="6" id="KW-0963">Cytoplasm</keyword>
<dbReference type="Proteomes" id="UP000326170">
    <property type="component" value="Plasmid unnamed2"/>
</dbReference>
<dbReference type="Pfam" id="PF01467">
    <property type="entry name" value="CTP_transf_like"/>
    <property type="match status" value="1"/>
</dbReference>
<dbReference type="SUPFAM" id="SSF52374">
    <property type="entry name" value="Nucleotidylyl transferase"/>
    <property type="match status" value="1"/>
</dbReference>
<dbReference type="EC" id="2.7.7.1" evidence="6 7"/>
<keyword evidence="6" id="KW-0547">Nucleotide-binding</keyword>
<feature type="domain" description="Cytidyltransferase-like" evidence="8">
    <location>
        <begin position="4"/>
        <end position="132"/>
    </location>
</feature>
<evidence type="ECO:0000313" key="9">
    <source>
        <dbReference type="EMBL" id="QFU84621.1"/>
    </source>
</evidence>
<dbReference type="GO" id="GO:0000309">
    <property type="term" value="F:nicotinamide-nucleotide adenylyltransferase activity"/>
    <property type="evidence" value="ECO:0007669"/>
    <property type="project" value="UniProtKB-UniRule"/>
</dbReference>
<dbReference type="UniPathway" id="UPA00253">
    <property type="reaction ID" value="UER00600"/>
</dbReference>
<dbReference type="InterPro" id="IPR004821">
    <property type="entry name" value="Cyt_trans-like"/>
</dbReference>
<dbReference type="GO" id="GO:0005524">
    <property type="term" value="F:ATP binding"/>
    <property type="evidence" value="ECO:0007669"/>
    <property type="project" value="UniProtKB-KW"/>
</dbReference>
<reference evidence="9 10" key="1">
    <citation type="journal article" date="2007" name="Int. J. Syst. Evol. Microbiol.">
        <title>Natronorubrum sulfidifaciens sp. nov., an extremely haloalkaliphilic archaeon isolated from Aiding salt lake in Xin-Jiang, China.</title>
        <authorList>
            <person name="Cui H.L."/>
            <person name="Tohty D."/>
            <person name="Liu H.C."/>
            <person name="Liu S.J."/>
            <person name="Oren A."/>
            <person name="Zhou P.J."/>
        </authorList>
    </citation>
    <scope>NUCLEOTIDE SEQUENCE [LARGE SCALE GENOMIC DNA]</scope>
    <source>
        <strain evidence="9 10">7-3</strain>
        <plasmid evidence="9">unnamed2</plasmid>
    </source>
</reference>
<geneLocation type="plasmid" evidence="9 10">
    <name>unnamed2</name>
</geneLocation>
<dbReference type="Gene3D" id="3.40.50.620">
    <property type="entry name" value="HUPs"/>
    <property type="match status" value="1"/>
</dbReference>
<evidence type="ECO:0000256" key="6">
    <source>
        <dbReference type="HAMAP-Rule" id="MF_00243"/>
    </source>
</evidence>
<evidence type="ECO:0000256" key="1">
    <source>
        <dbReference type="ARBA" id="ARBA00010124"/>
    </source>
</evidence>
<dbReference type="GO" id="GO:0009435">
    <property type="term" value="P:NAD+ biosynthetic process"/>
    <property type="evidence" value="ECO:0007669"/>
    <property type="project" value="UniProtKB-UniRule"/>
</dbReference>
<sequence>MRGFFVGRFQPFHLGHRTFVEDIAADVDEIVIGIGSAQTSHTADNPFTAGERISMIHRSVTGLATTTFVVPIEDLHRNSVWVSHVTATVPPFDVAYSNNPLVRRLFEEAGFEVRSVELYQREAYSGTEVRRRMLAGEPWRHLVPDPVATVVDETNGVERLERVSDQFDE</sequence>
<keyword evidence="5 6" id="KW-0520">NAD</keyword>
<evidence type="ECO:0000313" key="10">
    <source>
        <dbReference type="Proteomes" id="UP000326170"/>
    </source>
</evidence>
<gene>
    <name evidence="9" type="ORF">GCU68_18980</name>
</gene>
<dbReference type="RefSeq" id="WP_152944181.1">
    <property type="nucleotide sequence ID" value="NZ_CP045490.1"/>
</dbReference>
<comment type="subcellular location">
    <subcellularLocation>
        <location evidence="6">Cytoplasm</location>
    </subcellularLocation>
</comment>
<keyword evidence="6" id="KW-0067">ATP-binding</keyword>
<protein>
    <recommendedName>
        <fullName evidence="6 7">Nicotinamide-nucleotide adenylyltransferase</fullName>
        <ecNumber evidence="6 7">2.7.7.1</ecNumber>
    </recommendedName>
    <alternativeName>
        <fullName evidence="6">NAD(+) diphosphorylase</fullName>
    </alternativeName>
    <alternativeName>
        <fullName evidence="6">NAD(+) pyrophosphorylase</fullName>
    </alternativeName>
    <alternativeName>
        <fullName evidence="6">NMN adenylyltransferase</fullName>
    </alternativeName>
</protein>
<evidence type="ECO:0000256" key="5">
    <source>
        <dbReference type="ARBA" id="ARBA00023027"/>
    </source>
</evidence>
<keyword evidence="2 6" id="KW-0662">Pyridine nucleotide biosynthesis</keyword>
<evidence type="ECO:0000256" key="3">
    <source>
        <dbReference type="ARBA" id="ARBA00022679"/>
    </source>
</evidence>
<evidence type="ECO:0000256" key="7">
    <source>
        <dbReference type="NCBIfam" id="TIGR01527"/>
    </source>
</evidence>
<dbReference type="InterPro" id="IPR014729">
    <property type="entry name" value="Rossmann-like_a/b/a_fold"/>
</dbReference>
<comment type="catalytic activity">
    <reaction evidence="6">
        <text>beta-nicotinamide D-ribonucleotide + ATP + H(+) = diphosphate + NAD(+)</text>
        <dbReference type="Rhea" id="RHEA:21360"/>
        <dbReference type="ChEBI" id="CHEBI:14649"/>
        <dbReference type="ChEBI" id="CHEBI:15378"/>
        <dbReference type="ChEBI" id="CHEBI:30616"/>
        <dbReference type="ChEBI" id="CHEBI:33019"/>
        <dbReference type="ChEBI" id="CHEBI:57540"/>
        <dbReference type="EC" id="2.7.7.1"/>
    </reaction>
</comment>
<dbReference type="HAMAP" id="MF_00243">
    <property type="entry name" value="NMN_adenylyltr"/>
    <property type="match status" value="1"/>
</dbReference>
<comment type="similarity">
    <text evidence="1 6">Belongs to the archaeal NMN adenylyltransferase family.</text>
</comment>
<dbReference type="NCBIfam" id="TIGR01527">
    <property type="entry name" value="arch_NMN_Atrans"/>
    <property type="match status" value="1"/>
</dbReference>
<dbReference type="GO" id="GO:0005737">
    <property type="term" value="C:cytoplasm"/>
    <property type="evidence" value="ECO:0007669"/>
    <property type="project" value="UniProtKB-SubCell"/>
</dbReference>